<dbReference type="HOGENOM" id="CLU_1049403_0_0_11"/>
<dbReference type="KEGG" id="svt:SVTN_37450"/>
<organism evidence="1 2">
    <name type="scientific">Streptomyces vietnamensis</name>
    <dbReference type="NCBI Taxonomy" id="362257"/>
    <lineage>
        <taxon>Bacteria</taxon>
        <taxon>Bacillati</taxon>
        <taxon>Actinomycetota</taxon>
        <taxon>Actinomycetes</taxon>
        <taxon>Kitasatosporales</taxon>
        <taxon>Streptomycetaceae</taxon>
        <taxon>Streptomyces</taxon>
    </lineage>
</organism>
<accession>A0A0B5I9B6</accession>
<keyword evidence="2" id="KW-1185">Reference proteome</keyword>
<dbReference type="Proteomes" id="UP000031774">
    <property type="component" value="Chromosome"/>
</dbReference>
<protein>
    <submittedName>
        <fullName evidence="1">Uncharacterized protein</fullName>
    </submittedName>
</protein>
<name>A0A0B5I9B6_9ACTN</name>
<evidence type="ECO:0000313" key="1">
    <source>
        <dbReference type="EMBL" id="AJF69141.1"/>
    </source>
</evidence>
<dbReference type="AlphaFoldDB" id="A0A0B5I9B6"/>
<evidence type="ECO:0000313" key="2">
    <source>
        <dbReference type="Proteomes" id="UP000031774"/>
    </source>
</evidence>
<reference evidence="1 2" key="1">
    <citation type="submission" date="2014-12" db="EMBL/GenBank/DDBJ databases">
        <title>Complete genome sequence of Streptomyces vietnamensis strain GIMV4.0001, a genetic manipulable producer of the benzoisochromanequinone antibiotic granaticin.</title>
        <authorList>
            <person name="Deng M.R."/>
            <person name="Guo J."/>
            <person name="Ma L.Y."/>
            <person name="Feng G.D."/>
            <person name="Mo C.Y."/>
            <person name="Zhu H.H."/>
        </authorList>
    </citation>
    <scope>NUCLEOTIDE SEQUENCE [LARGE SCALE GENOMIC DNA]</scope>
    <source>
        <strain evidence="2">GIMV4.0001</strain>
    </source>
</reference>
<gene>
    <name evidence="1" type="ORF">SVTN_37450</name>
</gene>
<dbReference type="EMBL" id="CP010407">
    <property type="protein sequence ID" value="AJF69141.1"/>
    <property type="molecule type" value="Genomic_DNA"/>
</dbReference>
<proteinExistence type="predicted"/>
<sequence>MEWLTEMRGGPGSNKAKGTAINHARSIFSAVGQRFRYVTGMEKGIEIHHILDHLAKAPGKALDTANLALARGKAAVSGTTHGILHTAEELAAQGVANPVDAAARAAGKDGLYGAGRGTIKLGVRGQPAARAAEAAKGFRAAAASWFKGAAKTGEAALTKAATAASGAAKAAPEAASLAKNAKGAVKIAPLVGTGIALVGAFTDLKKGEYMHAAVNMISAAPGVGTVVSVVDLAVDKLVDHVGIPLLAKSEGFRNHVIAVNKFFGW</sequence>